<keyword evidence="2" id="KW-0548">Nucleotidyltransferase</keyword>
<name>A0A951PIT8_9CYAN</name>
<keyword evidence="2" id="KW-0808">Transferase</keyword>
<dbReference type="EMBL" id="JAHHIF010000009">
    <property type="protein sequence ID" value="MBW4544503.1"/>
    <property type="molecule type" value="Genomic_DNA"/>
</dbReference>
<organism evidence="2 3">
    <name type="scientific">Symplocastrum torsivum CPER-KK1</name>
    <dbReference type="NCBI Taxonomy" id="450513"/>
    <lineage>
        <taxon>Bacteria</taxon>
        <taxon>Bacillati</taxon>
        <taxon>Cyanobacteriota</taxon>
        <taxon>Cyanophyceae</taxon>
        <taxon>Oscillatoriophycideae</taxon>
        <taxon>Oscillatoriales</taxon>
        <taxon>Microcoleaceae</taxon>
        <taxon>Symplocastrum</taxon>
    </lineage>
</organism>
<dbReference type="PANTHER" id="PTHR45138">
    <property type="entry name" value="REGULATORY COMPONENTS OF SENSORY TRANSDUCTION SYSTEM"/>
    <property type="match status" value="1"/>
</dbReference>
<comment type="caution">
    <text evidence="2">The sequence shown here is derived from an EMBL/GenBank/DDBJ whole genome shotgun (WGS) entry which is preliminary data.</text>
</comment>
<dbReference type="Gene3D" id="3.30.70.270">
    <property type="match status" value="1"/>
</dbReference>
<protein>
    <submittedName>
        <fullName evidence="2">Diguanylate cyclase</fullName>
        <ecNumber evidence="2">2.7.7.65</ecNumber>
    </submittedName>
</protein>
<dbReference type="InterPro" id="IPR000160">
    <property type="entry name" value="GGDEF_dom"/>
</dbReference>
<dbReference type="Proteomes" id="UP000753908">
    <property type="component" value="Unassembled WGS sequence"/>
</dbReference>
<evidence type="ECO:0000259" key="1">
    <source>
        <dbReference type="Pfam" id="PF00990"/>
    </source>
</evidence>
<dbReference type="PANTHER" id="PTHR45138:SF9">
    <property type="entry name" value="DIGUANYLATE CYCLASE DGCM-RELATED"/>
    <property type="match status" value="1"/>
</dbReference>
<reference evidence="2" key="1">
    <citation type="submission" date="2021-05" db="EMBL/GenBank/DDBJ databases">
        <authorList>
            <person name="Pietrasiak N."/>
            <person name="Ward R."/>
            <person name="Stajich J.E."/>
            <person name="Kurbessoian T."/>
        </authorList>
    </citation>
    <scope>NUCLEOTIDE SEQUENCE</scope>
    <source>
        <strain evidence="2">CPER-KK1</strain>
    </source>
</reference>
<dbReference type="AlphaFoldDB" id="A0A951PIT8"/>
<dbReference type="Pfam" id="PF00990">
    <property type="entry name" value="GGDEF"/>
    <property type="match status" value="1"/>
</dbReference>
<dbReference type="GO" id="GO:0052621">
    <property type="term" value="F:diguanylate cyclase activity"/>
    <property type="evidence" value="ECO:0007669"/>
    <property type="project" value="UniProtKB-EC"/>
</dbReference>
<evidence type="ECO:0000313" key="2">
    <source>
        <dbReference type="EMBL" id="MBW4544503.1"/>
    </source>
</evidence>
<evidence type="ECO:0000313" key="3">
    <source>
        <dbReference type="Proteomes" id="UP000753908"/>
    </source>
</evidence>
<reference evidence="2" key="2">
    <citation type="journal article" date="2022" name="Microbiol. Resour. Announc.">
        <title>Metagenome Sequencing to Explore Phylogenomics of Terrestrial Cyanobacteria.</title>
        <authorList>
            <person name="Ward R.D."/>
            <person name="Stajich J.E."/>
            <person name="Johansen J.R."/>
            <person name="Huntemann M."/>
            <person name="Clum A."/>
            <person name="Foster B."/>
            <person name="Foster B."/>
            <person name="Roux S."/>
            <person name="Palaniappan K."/>
            <person name="Varghese N."/>
            <person name="Mukherjee S."/>
            <person name="Reddy T.B.K."/>
            <person name="Daum C."/>
            <person name="Copeland A."/>
            <person name="Chen I.A."/>
            <person name="Ivanova N.N."/>
            <person name="Kyrpides N.C."/>
            <person name="Shapiro N."/>
            <person name="Eloe-Fadrosh E.A."/>
            <person name="Pietrasiak N."/>
        </authorList>
    </citation>
    <scope>NUCLEOTIDE SEQUENCE</scope>
    <source>
        <strain evidence="2">CPER-KK1</strain>
    </source>
</reference>
<dbReference type="InterPro" id="IPR043128">
    <property type="entry name" value="Rev_trsase/Diguanyl_cyclase"/>
</dbReference>
<dbReference type="InterPro" id="IPR029787">
    <property type="entry name" value="Nucleotide_cyclase"/>
</dbReference>
<sequence>MAIAFLASAGVTNAKNQTFQVTFSAGVAEYSQDGTDLQELYRVADAALYQAKAIFLFIGLLFIEKFNI</sequence>
<accession>A0A951PIT8</accession>
<dbReference type="EC" id="2.7.7.65" evidence="2"/>
<proteinExistence type="predicted"/>
<gene>
    <name evidence="2" type="ORF">KME25_08675</name>
</gene>
<dbReference type="SUPFAM" id="SSF55073">
    <property type="entry name" value="Nucleotide cyclase"/>
    <property type="match status" value="1"/>
</dbReference>
<feature type="domain" description="GGDEF" evidence="1">
    <location>
        <begin position="12"/>
        <end position="53"/>
    </location>
</feature>
<dbReference type="InterPro" id="IPR050469">
    <property type="entry name" value="Diguanylate_Cyclase"/>
</dbReference>